<dbReference type="PANTHER" id="PTHR32251:SF15">
    <property type="entry name" value="3-OXO-5-ALPHA-STEROID 4-DEHYDROGENASE (DUF1295)"/>
    <property type="match status" value="1"/>
</dbReference>
<dbReference type="OrthoDB" id="67965at2759"/>
<dbReference type="GO" id="GO:0016020">
    <property type="term" value="C:membrane"/>
    <property type="evidence" value="ECO:0007669"/>
    <property type="project" value="TreeGrafter"/>
</dbReference>
<proteinExistence type="predicted"/>
<name>A0A2G5HHA7_CERBT</name>
<dbReference type="Proteomes" id="UP000230605">
    <property type="component" value="Chromosome 7"/>
</dbReference>
<sequence length="265" mass="29491">MPPDVPDKPPAADIQRGDYTDDQLGSLAFFLSRLVEPYLQYQILANGYGSSLIRRLGGTPLPPGPALSTPSFMGRLGLSPYRTILFGMSVGSMVKQNYWLTVIRRERMTPALGVMVGVLNAAMNSLNTLLFVCAQTSASTNGEHFPQTPLQVGTALYVLGLGIEWLSEEQRHAWKKDPKNKGEVYGGGLWSLSRHINYFGYTLWRAGYALAGGGWVWAGTVAAVFTAQFVMATIPGHQKYMEEKYGEKFKAYERRTPHKFIPWIY</sequence>
<evidence type="ECO:0000313" key="1">
    <source>
        <dbReference type="EMBL" id="PIA91930.1"/>
    </source>
</evidence>
<reference evidence="2 4" key="2">
    <citation type="submission" date="2023-09" db="EMBL/GenBank/DDBJ databases">
        <title>Complete-Gapless Cercospora beticola genome.</title>
        <authorList>
            <person name="Wyatt N.A."/>
            <person name="Spanner R.E."/>
            <person name="Bolton M.D."/>
        </authorList>
    </citation>
    <scope>NUCLEOTIDE SEQUENCE [LARGE SCALE GENOMIC DNA]</scope>
    <source>
        <strain evidence="2">Cb09-40</strain>
    </source>
</reference>
<keyword evidence="4" id="KW-1185">Reference proteome</keyword>
<evidence type="ECO:0000313" key="3">
    <source>
        <dbReference type="Proteomes" id="UP000230605"/>
    </source>
</evidence>
<dbReference type="InterPro" id="IPR010721">
    <property type="entry name" value="UstE-like"/>
</dbReference>
<dbReference type="PANTHER" id="PTHR32251">
    <property type="entry name" value="3-OXO-5-ALPHA-STEROID 4-DEHYDROGENASE"/>
    <property type="match status" value="1"/>
</dbReference>
<dbReference type="AlphaFoldDB" id="A0A2G5HHA7"/>
<dbReference type="EMBL" id="LKMD01000106">
    <property type="protein sequence ID" value="PIA91930.1"/>
    <property type="molecule type" value="Genomic_DNA"/>
</dbReference>
<protein>
    <recommendedName>
        <fullName evidence="5">Steroid 5-alpha reductase C-terminal domain-containing protein</fullName>
    </recommendedName>
</protein>
<evidence type="ECO:0000313" key="2">
    <source>
        <dbReference type="EMBL" id="WPB05678.1"/>
    </source>
</evidence>
<accession>A0A2G5HHA7</accession>
<evidence type="ECO:0000313" key="4">
    <source>
        <dbReference type="Proteomes" id="UP001302367"/>
    </source>
</evidence>
<gene>
    <name evidence="1" type="ORF">CB0940_09971</name>
    <name evidence="2" type="ORF">RHO25_010332</name>
</gene>
<dbReference type="Pfam" id="PF06966">
    <property type="entry name" value="DUF1295"/>
    <property type="match status" value="1"/>
</dbReference>
<dbReference type="Proteomes" id="UP001302367">
    <property type="component" value="Chromosome 7"/>
</dbReference>
<organism evidence="1 3">
    <name type="scientific">Cercospora beticola</name>
    <name type="common">Sugarbeet leaf spot fungus</name>
    <dbReference type="NCBI Taxonomy" id="122368"/>
    <lineage>
        <taxon>Eukaryota</taxon>
        <taxon>Fungi</taxon>
        <taxon>Dikarya</taxon>
        <taxon>Ascomycota</taxon>
        <taxon>Pezizomycotina</taxon>
        <taxon>Dothideomycetes</taxon>
        <taxon>Dothideomycetidae</taxon>
        <taxon>Mycosphaerellales</taxon>
        <taxon>Mycosphaerellaceae</taxon>
        <taxon>Cercospora</taxon>
    </lineage>
</organism>
<reference evidence="1 3" key="1">
    <citation type="submission" date="2015-10" db="EMBL/GenBank/DDBJ databases">
        <title>The cercosporin biosynthetic gene cluster was horizontally transferred to several fungal lineages and shown to be expanded in Cercospora beticola based on microsynteny with recipient genomes.</title>
        <authorList>
            <person name="De Jonge R."/>
            <person name="Ebert M.K."/>
            <person name="Suttle J.C."/>
            <person name="Jurick Ii W.M."/>
            <person name="Secor G.A."/>
            <person name="Thomma B.P."/>
            <person name="Van De Peer Y."/>
            <person name="Bolton M.D."/>
        </authorList>
    </citation>
    <scope>NUCLEOTIDE SEQUENCE [LARGE SCALE GENOMIC DNA]</scope>
    <source>
        <strain evidence="1 3">09-40</strain>
    </source>
</reference>
<dbReference type="Gene3D" id="1.20.120.1630">
    <property type="match status" value="1"/>
</dbReference>
<dbReference type="EMBL" id="CP134190">
    <property type="protein sequence ID" value="WPB05678.1"/>
    <property type="molecule type" value="Genomic_DNA"/>
</dbReference>
<evidence type="ECO:0008006" key="5">
    <source>
        <dbReference type="Google" id="ProtNLM"/>
    </source>
</evidence>